<evidence type="ECO:0000256" key="2">
    <source>
        <dbReference type="ARBA" id="ARBA00022723"/>
    </source>
</evidence>
<dbReference type="PROSITE" id="PS51471">
    <property type="entry name" value="FE2OG_OXY"/>
    <property type="match status" value="1"/>
</dbReference>
<keyword evidence="6" id="KW-0560">Oxidoreductase</keyword>
<evidence type="ECO:0000256" key="3">
    <source>
        <dbReference type="ARBA" id="ARBA00022763"/>
    </source>
</evidence>
<reference evidence="10 11" key="1">
    <citation type="submission" date="2020-08" db="EMBL/GenBank/DDBJ databases">
        <title>Genomic Encyclopedia of Type Strains, Phase IV (KMG-IV): sequencing the most valuable type-strain genomes for metagenomic binning, comparative biology and taxonomic classification.</title>
        <authorList>
            <person name="Goeker M."/>
        </authorList>
    </citation>
    <scope>NUCLEOTIDE SEQUENCE [LARGE SCALE GENOMIC DNA]</scope>
    <source>
        <strain evidence="10 11">YC6886</strain>
    </source>
</reference>
<dbReference type="InterPro" id="IPR037151">
    <property type="entry name" value="AlkB-like_sf"/>
</dbReference>
<dbReference type="GO" id="GO:0032451">
    <property type="term" value="F:demethylase activity"/>
    <property type="evidence" value="ECO:0007669"/>
    <property type="project" value="UniProtKB-ARBA"/>
</dbReference>
<keyword evidence="3" id="KW-0227">DNA damage</keyword>
<dbReference type="EMBL" id="JACHFD010000039">
    <property type="protein sequence ID" value="MBB5353885.1"/>
    <property type="molecule type" value="Genomic_DNA"/>
</dbReference>
<feature type="domain" description="Fe2OG dioxygenase" evidence="9">
    <location>
        <begin position="104"/>
        <end position="201"/>
    </location>
</feature>
<dbReference type="PANTHER" id="PTHR31212">
    <property type="entry name" value="ALPHA-KETOGLUTARATE-DEPENDENT DIOXYGENASE ALKB HOMOLOG 3"/>
    <property type="match status" value="1"/>
</dbReference>
<comment type="cofactor">
    <cofactor evidence="1">
        <name>Fe(2+)</name>
        <dbReference type="ChEBI" id="CHEBI:29033"/>
    </cofactor>
</comment>
<organism evidence="10 11">
    <name type="scientific">Haloferula luteola</name>
    <dbReference type="NCBI Taxonomy" id="595692"/>
    <lineage>
        <taxon>Bacteria</taxon>
        <taxon>Pseudomonadati</taxon>
        <taxon>Verrucomicrobiota</taxon>
        <taxon>Verrucomicrobiia</taxon>
        <taxon>Verrucomicrobiales</taxon>
        <taxon>Verrucomicrobiaceae</taxon>
        <taxon>Haloferula</taxon>
    </lineage>
</organism>
<keyword evidence="8" id="KW-0234">DNA repair</keyword>
<keyword evidence="7" id="KW-0408">Iron</keyword>
<evidence type="ECO:0000313" key="11">
    <source>
        <dbReference type="Proteomes" id="UP000557717"/>
    </source>
</evidence>
<keyword evidence="4" id="KW-0460">Magnesium</keyword>
<protein>
    <submittedName>
        <fullName evidence="10">Alkylated DNA repair dioxygenase AlkB</fullName>
    </submittedName>
</protein>
<dbReference type="Pfam" id="PF13532">
    <property type="entry name" value="2OG-FeII_Oxy_2"/>
    <property type="match status" value="1"/>
</dbReference>
<evidence type="ECO:0000256" key="6">
    <source>
        <dbReference type="ARBA" id="ARBA00023002"/>
    </source>
</evidence>
<dbReference type="GO" id="GO:0140097">
    <property type="term" value="F:catalytic activity, acting on DNA"/>
    <property type="evidence" value="ECO:0007669"/>
    <property type="project" value="UniProtKB-ARBA"/>
</dbReference>
<sequence length="217" mass="25076">MELAFPEEDVPRNLLPYDGESLYYGRIFPPQQAEHYLRWFLNSIPWQHDEAVIFGKHIVTARKVAWYGDSHYDYTYSGKTRTARPWTPELLAIKQEVERLGGSQYNSCLLNLYADGSQGMAWHHDDEKGLGAHSDIASVSFGAERRFDFRHKLSKTKVSQYLPSGSLLIMRGRTQACWQHQVPKSTKVTEPRVNLTFRRMLLAETRIAREDESGSIR</sequence>
<keyword evidence="2" id="KW-0479">Metal-binding</keyword>
<keyword evidence="11" id="KW-1185">Reference proteome</keyword>
<dbReference type="GO" id="GO:0006307">
    <property type="term" value="P:DNA alkylation repair"/>
    <property type="evidence" value="ECO:0007669"/>
    <property type="project" value="InterPro"/>
</dbReference>
<evidence type="ECO:0000256" key="5">
    <source>
        <dbReference type="ARBA" id="ARBA00022964"/>
    </source>
</evidence>
<dbReference type="RefSeq" id="WP_184022363.1">
    <property type="nucleotide sequence ID" value="NZ_JACHFD010000039.1"/>
</dbReference>
<evidence type="ECO:0000313" key="10">
    <source>
        <dbReference type="EMBL" id="MBB5353885.1"/>
    </source>
</evidence>
<evidence type="ECO:0000256" key="7">
    <source>
        <dbReference type="ARBA" id="ARBA00023004"/>
    </source>
</evidence>
<dbReference type="GO" id="GO:0051213">
    <property type="term" value="F:dioxygenase activity"/>
    <property type="evidence" value="ECO:0007669"/>
    <property type="project" value="UniProtKB-KW"/>
</dbReference>
<dbReference type="PANTHER" id="PTHR31212:SF4">
    <property type="entry name" value="ALPHA-KETOGLUTARATE-DEPENDENT DIOXYGENASE ALKB HOMOLOG 3"/>
    <property type="match status" value="1"/>
</dbReference>
<accession>A0A840V791</accession>
<dbReference type="Proteomes" id="UP000557717">
    <property type="component" value="Unassembled WGS sequence"/>
</dbReference>
<keyword evidence="5 10" id="KW-0223">Dioxygenase</keyword>
<name>A0A840V791_9BACT</name>
<dbReference type="InterPro" id="IPR032854">
    <property type="entry name" value="ALKBH3"/>
</dbReference>
<evidence type="ECO:0000259" key="9">
    <source>
        <dbReference type="PROSITE" id="PS51471"/>
    </source>
</evidence>
<evidence type="ECO:0000256" key="4">
    <source>
        <dbReference type="ARBA" id="ARBA00022842"/>
    </source>
</evidence>
<dbReference type="GO" id="GO:0016705">
    <property type="term" value="F:oxidoreductase activity, acting on paired donors, with incorporation or reduction of molecular oxygen"/>
    <property type="evidence" value="ECO:0007669"/>
    <property type="project" value="UniProtKB-ARBA"/>
</dbReference>
<dbReference type="SUPFAM" id="SSF51197">
    <property type="entry name" value="Clavaminate synthase-like"/>
    <property type="match status" value="1"/>
</dbReference>
<gene>
    <name evidence="10" type="ORF">HNR46_004149</name>
</gene>
<dbReference type="GO" id="GO:0046872">
    <property type="term" value="F:metal ion binding"/>
    <property type="evidence" value="ECO:0007669"/>
    <property type="project" value="UniProtKB-KW"/>
</dbReference>
<dbReference type="Gene3D" id="2.60.120.590">
    <property type="entry name" value="Alpha-ketoglutarate-dependent dioxygenase AlkB-like"/>
    <property type="match status" value="1"/>
</dbReference>
<dbReference type="GO" id="GO:0016787">
    <property type="term" value="F:hydrolase activity"/>
    <property type="evidence" value="ECO:0007669"/>
    <property type="project" value="UniProtKB-ARBA"/>
</dbReference>
<evidence type="ECO:0000256" key="8">
    <source>
        <dbReference type="ARBA" id="ARBA00023204"/>
    </source>
</evidence>
<evidence type="ECO:0000256" key="1">
    <source>
        <dbReference type="ARBA" id="ARBA00001954"/>
    </source>
</evidence>
<comment type="caution">
    <text evidence="10">The sequence shown here is derived from an EMBL/GenBank/DDBJ whole genome shotgun (WGS) entry which is preliminary data.</text>
</comment>
<dbReference type="InterPro" id="IPR027450">
    <property type="entry name" value="AlkB-like"/>
</dbReference>
<proteinExistence type="predicted"/>
<dbReference type="FunFam" id="2.60.120.590:FF:000004">
    <property type="entry name" value="DNA oxidative demethylase ALKBH2"/>
    <property type="match status" value="1"/>
</dbReference>
<dbReference type="InterPro" id="IPR005123">
    <property type="entry name" value="Oxoglu/Fe-dep_dioxygenase_dom"/>
</dbReference>
<dbReference type="AlphaFoldDB" id="A0A840V791"/>